<reference evidence="3" key="1">
    <citation type="submission" date="2025-08" db="UniProtKB">
        <authorList>
            <consortium name="RefSeq"/>
        </authorList>
    </citation>
    <scope>IDENTIFICATION</scope>
    <source>
        <tissue evidence="3">Seedling</tissue>
    </source>
</reference>
<name>A0A6P6GHJ6_ZIZJJ</name>
<feature type="compositionally biased region" description="Polar residues" evidence="1">
    <location>
        <begin position="37"/>
        <end position="58"/>
    </location>
</feature>
<dbReference type="Proteomes" id="UP001652623">
    <property type="component" value="Chromosome 11"/>
</dbReference>
<dbReference type="KEGG" id="zju:107426899"/>
<feature type="region of interest" description="Disordered" evidence="1">
    <location>
        <begin position="1"/>
        <end position="255"/>
    </location>
</feature>
<feature type="compositionally biased region" description="Basic and acidic residues" evidence="1">
    <location>
        <begin position="74"/>
        <end position="95"/>
    </location>
</feature>
<accession>A0A6P6GHJ6</accession>
<evidence type="ECO:0000313" key="3">
    <source>
        <dbReference type="RefSeq" id="XP_024933574.1"/>
    </source>
</evidence>
<feature type="compositionally biased region" description="Basic and acidic residues" evidence="1">
    <location>
        <begin position="168"/>
        <end position="183"/>
    </location>
</feature>
<dbReference type="InParanoid" id="A0A6P6GHJ6"/>
<organism evidence="2 3">
    <name type="scientific">Ziziphus jujuba</name>
    <name type="common">Chinese jujube</name>
    <name type="synonym">Ziziphus sativa</name>
    <dbReference type="NCBI Taxonomy" id="326968"/>
    <lineage>
        <taxon>Eukaryota</taxon>
        <taxon>Viridiplantae</taxon>
        <taxon>Streptophyta</taxon>
        <taxon>Embryophyta</taxon>
        <taxon>Tracheophyta</taxon>
        <taxon>Spermatophyta</taxon>
        <taxon>Magnoliopsida</taxon>
        <taxon>eudicotyledons</taxon>
        <taxon>Gunneridae</taxon>
        <taxon>Pentapetalae</taxon>
        <taxon>rosids</taxon>
        <taxon>fabids</taxon>
        <taxon>Rosales</taxon>
        <taxon>Rhamnaceae</taxon>
        <taxon>Paliureae</taxon>
        <taxon>Ziziphus</taxon>
    </lineage>
</organism>
<evidence type="ECO:0000313" key="2">
    <source>
        <dbReference type="Proteomes" id="UP001652623"/>
    </source>
</evidence>
<protein>
    <submittedName>
        <fullName evidence="3">Uncharacterized protein LOC107426899</fullName>
    </submittedName>
</protein>
<feature type="compositionally biased region" description="Basic and acidic residues" evidence="1">
    <location>
        <begin position="103"/>
        <end position="124"/>
    </location>
</feature>
<gene>
    <name evidence="3" type="primary">LOC107426899</name>
</gene>
<sequence>MGCSESKQGAVATGNTIFRPKQSNNGSSKNSKDIETVQETAINDGNSTTNSAAPQQQRPESDNVEAESGGEASDAVKDTINENSHESLKGGKENVEGGNNGDVEERLISKESPNHFFSSRKDEELGIDGIVSEGRSGKSEYNTPRHGTGKLMNLMSNEDLKDDEADDDHNAVEEKELADHEEKPEAEEKENGKEETVNVEENLVKEEEEPAKATVEEKVSSPAEENKSNALNAEEEEEEEEKHMVESPNQELKTA</sequence>
<dbReference type="AlphaFoldDB" id="A0A6P6GHJ6"/>
<dbReference type="GeneID" id="107426899"/>
<dbReference type="RefSeq" id="XP_024933574.1">
    <property type="nucleotide sequence ID" value="XM_025077806.3"/>
</dbReference>
<proteinExistence type="predicted"/>
<keyword evidence="2" id="KW-1185">Reference proteome</keyword>
<evidence type="ECO:0000256" key="1">
    <source>
        <dbReference type="SAM" id="MobiDB-lite"/>
    </source>
</evidence>
<feature type="compositionally biased region" description="Basic and acidic residues" evidence="1">
    <location>
        <begin position="189"/>
        <end position="227"/>
    </location>
</feature>